<evidence type="ECO:0000256" key="1">
    <source>
        <dbReference type="SAM" id="Phobius"/>
    </source>
</evidence>
<sequence length="135" mass="14562">MAIAIVILLVSLPLFILVGAGTVFGLGTGLLLAEAAGPEATLQGMFLFIAVSTTVLGAEVAISLWERNWRERGSALLAGAIVAWLGWTVFFQVRHAISGGKSPLIHLTILVLLFGASYFLDRRSERKGKREVRRS</sequence>
<organism evidence="2">
    <name type="scientific">candidate division WWE3 bacterium</name>
    <dbReference type="NCBI Taxonomy" id="2053526"/>
    <lineage>
        <taxon>Bacteria</taxon>
        <taxon>Katanobacteria</taxon>
    </lineage>
</organism>
<feature type="transmembrane region" description="Helical" evidence="1">
    <location>
        <begin position="45"/>
        <end position="64"/>
    </location>
</feature>
<keyword evidence="1" id="KW-0812">Transmembrane</keyword>
<accession>A0A831Z2M4</accession>
<comment type="caution">
    <text evidence="2">The sequence shown here is derived from an EMBL/GenBank/DDBJ whole genome shotgun (WGS) entry which is preliminary data.</text>
</comment>
<protein>
    <submittedName>
        <fullName evidence="2">Uncharacterized protein</fullName>
    </submittedName>
</protein>
<feature type="transmembrane region" description="Helical" evidence="1">
    <location>
        <begin position="76"/>
        <end position="97"/>
    </location>
</feature>
<proteinExistence type="predicted"/>
<evidence type="ECO:0000313" key="2">
    <source>
        <dbReference type="EMBL" id="HEX61822.1"/>
    </source>
</evidence>
<reference evidence="2" key="1">
    <citation type="journal article" date="2020" name="mSystems">
        <title>Genome- and Community-Level Interaction Insights into Carbon Utilization and Element Cycling Functions of Hydrothermarchaeota in Hydrothermal Sediment.</title>
        <authorList>
            <person name="Zhou Z."/>
            <person name="Liu Y."/>
            <person name="Xu W."/>
            <person name="Pan J."/>
            <person name="Luo Z.H."/>
            <person name="Li M."/>
        </authorList>
    </citation>
    <scope>NUCLEOTIDE SEQUENCE [LARGE SCALE GENOMIC DNA]</scope>
    <source>
        <strain evidence="2">SpSt-361</strain>
    </source>
</reference>
<dbReference type="EMBL" id="DSPJ01000043">
    <property type="protein sequence ID" value="HEX61822.1"/>
    <property type="molecule type" value="Genomic_DNA"/>
</dbReference>
<keyword evidence="1" id="KW-0472">Membrane</keyword>
<gene>
    <name evidence="2" type="ORF">ENR01_01535</name>
</gene>
<dbReference type="AlphaFoldDB" id="A0A831Z2M4"/>
<keyword evidence="1" id="KW-1133">Transmembrane helix</keyword>
<name>A0A831Z2M4_UNCKA</name>
<feature type="transmembrane region" description="Helical" evidence="1">
    <location>
        <begin position="103"/>
        <end position="120"/>
    </location>
</feature>